<protein>
    <submittedName>
        <fullName evidence="6">Transcriptional regulator, TetR family</fullName>
    </submittedName>
</protein>
<keyword evidence="2 4" id="KW-0238">DNA-binding</keyword>
<name>A0A7U3ZRC9_RUNSL</name>
<reference evidence="6 7" key="2">
    <citation type="journal article" date="2012" name="Stand. Genomic Sci.">
        <title>Complete genome sequence of the aquatic bacterium Runella slithyformis type strain (LSU 4(T)).</title>
        <authorList>
            <person name="Copeland A."/>
            <person name="Zhang X."/>
            <person name="Misra M."/>
            <person name="Lapidus A."/>
            <person name="Nolan M."/>
            <person name="Lucas S."/>
            <person name="Deshpande S."/>
            <person name="Cheng J.F."/>
            <person name="Tapia R."/>
            <person name="Goodwin L.A."/>
            <person name="Pitluck S."/>
            <person name="Liolios K."/>
            <person name="Pagani I."/>
            <person name="Ivanova N."/>
            <person name="Mikhailova N."/>
            <person name="Pati A."/>
            <person name="Chen A."/>
            <person name="Palaniappan K."/>
            <person name="Land M."/>
            <person name="Hauser L."/>
            <person name="Pan C."/>
            <person name="Jeffries C.D."/>
            <person name="Detter J.C."/>
            <person name="Brambilla E.M."/>
            <person name="Rohde M."/>
            <person name="Djao O.D."/>
            <person name="Goker M."/>
            <person name="Sikorski J."/>
            <person name="Tindall B.J."/>
            <person name="Woyke T."/>
            <person name="Bristow J."/>
            <person name="Eisen J.A."/>
            <person name="Markowitz V."/>
            <person name="Hugenholtz P."/>
            <person name="Kyrpides N.C."/>
            <person name="Klenk H.P."/>
            <person name="Mavromatis K."/>
        </authorList>
    </citation>
    <scope>NUCLEOTIDE SEQUENCE [LARGE SCALE GENOMIC DNA]</scope>
    <source>
        <strain evidence="7">ATCC 29530 / DSM 19594 / LMG 11500 / NCIMB 11436 / LSU 4</strain>
    </source>
</reference>
<keyword evidence="7" id="KW-1185">Reference proteome</keyword>
<accession>A0A7U3ZRC9</accession>
<keyword evidence="1" id="KW-0805">Transcription regulation</keyword>
<dbReference type="PANTHER" id="PTHR30055:SF234">
    <property type="entry name" value="HTH-TYPE TRANSCRIPTIONAL REGULATOR BETI"/>
    <property type="match status" value="1"/>
</dbReference>
<dbReference type="GO" id="GO:0003700">
    <property type="term" value="F:DNA-binding transcription factor activity"/>
    <property type="evidence" value="ECO:0007669"/>
    <property type="project" value="TreeGrafter"/>
</dbReference>
<dbReference type="PRINTS" id="PR00455">
    <property type="entry name" value="HTHTETR"/>
</dbReference>
<evidence type="ECO:0000256" key="1">
    <source>
        <dbReference type="ARBA" id="ARBA00023015"/>
    </source>
</evidence>
<dbReference type="AlphaFoldDB" id="A0A7U3ZRC9"/>
<reference evidence="7" key="1">
    <citation type="submission" date="2011-06" db="EMBL/GenBank/DDBJ databases">
        <title>The complete genome of plasmid 1 of Runella slithyformis DSM 19594.</title>
        <authorList>
            <consortium name="US DOE Joint Genome Institute (JGI-PGF)"/>
            <person name="Lucas S."/>
            <person name="Han J."/>
            <person name="Lapidus A."/>
            <person name="Bruce D."/>
            <person name="Goodwin L."/>
            <person name="Pitluck S."/>
            <person name="Peters L."/>
            <person name="Kyrpides N."/>
            <person name="Mavromatis K."/>
            <person name="Ivanova N."/>
            <person name="Ovchinnikova G."/>
            <person name="Zhang X."/>
            <person name="Misra M."/>
            <person name="Detter J.C."/>
            <person name="Tapia R."/>
            <person name="Han C."/>
            <person name="Land M."/>
            <person name="Hauser L."/>
            <person name="Markowitz V."/>
            <person name="Cheng J.-F."/>
            <person name="Hugenholtz P."/>
            <person name="Woyke T."/>
            <person name="Wu D."/>
            <person name="Tindall B."/>
            <person name="Faehrich R."/>
            <person name="Brambilla E."/>
            <person name="Klenk H.-P."/>
            <person name="Eisen J.A."/>
        </authorList>
    </citation>
    <scope>NUCLEOTIDE SEQUENCE [LARGE SCALE GENOMIC DNA]</scope>
    <source>
        <strain evidence="7">ATCC 29530 / DSM 19594 / LMG 11500 / NCIMB 11436 / LSU 4</strain>
        <plasmid evidence="7">pRUNSL01</plasmid>
    </source>
</reference>
<proteinExistence type="predicted"/>
<feature type="domain" description="HTH tetR-type" evidence="5">
    <location>
        <begin position="2"/>
        <end position="62"/>
    </location>
</feature>
<dbReference type="KEGG" id="rsi:Runsl_5657"/>
<feature type="DNA-binding region" description="H-T-H motif" evidence="4">
    <location>
        <begin position="25"/>
        <end position="44"/>
    </location>
</feature>
<dbReference type="Gene3D" id="1.10.357.10">
    <property type="entry name" value="Tetracycline Repressor, domain 2"/>
    <property type="match status" value="1"/>
</dbReference>
<evidence type="ECO:0000256" key="3">
    <source>
        <dbReference type="ARBA" id="ARBA00023163"/>
    </source>
</evidence>
<dbReference type="InterPro" id="IPR001647">
    <property type="entry name" value="HTH_TetR"/>
</dbReference>
<dbReference type="PANTHER" id="PTHR30055">
    <property type="entry name" value="HTH-TYPE TRANSCRIPTIONAL REGULATOR RUTR"/>
    <property type="match status" value="1"/>
</dbReference>
<organism evidence="6 7">
    <name type="scientific">Runella slithyformis (strain ATCC 29530 / DSM 19594 / LMG 11500 / NCIMB 11436 / LSU 4)</name>
    <dbReference type="NCBI Taxonomy" id="761193"/>
    <lineage>
        <taxon>Bacteria</taxon>
        <taxon>Pseudomonadati</taxon>
        <taxon>Bacteroidota</taxon>
        <taxon>Cytophagia</taxon>
        <taxon>Cytophagales</taxon>
        <taxon>Spirosomataceae</taxon>
        <taxon>Runella</taxon>
    </lineage>
</organism>
<evidence type="ECO:0000313" key="6">
    <source>
        <dbReference type="EMBL" id="AEI51946.1"/>
    </source>
</evidence>
<geneLocation type="plasmid" evidence="6 7">
    <name>pRUNSL01</name>
</geneLocation>
<dbReference type="InterPro" id="IPR009057">
    <property type="entry name" value="Homeodomain-like_sf"/>
</dbReference>
<dbReference type="RefSeq" id="WP_013921617.1">
    <property type="nucleotide sequence ID" value="NC_015693.1"/>
</dbReference>
<gene>
    <name evidence="6" type="ordered locus">Runsl_5657</name>
</gene>
<evidence type="ECO:0000256" key="2">
    <source>
        <dbReference type="ARBA" id="ARBA00023125"/>
    </source>
</evidence>
<keyword evidence="6" id="KW-0614">Plasmid</keyword>
<evidence type="ECO:0000313" key="7">
    <source>
        <dbReference type="Proteomes" id="UP000000493"/>
    </source>
</evidence>
<dbReference type="GO" id="GO:0000976">
    <property type="term" value="F:transcription cis-regulatory region binding"/>
    <property type="evidence" value="ECO:0007669"/>
    <property type="project" value="TreeGrafter"/>
</dbReference>
<dbReference type="EMBL" id="CP002860">
    <property type="protein sequence ID" value="AEI51946.1"/>
    <property type="molecule type" value="Genomic_DNA"/>
</dbReference>
<dbReference type="Pfam" id="PF00440">
    <property type="entry name" value="TetR_N"/>
    <property type="match status" value="1"/>
</dbReference>
<dbReference type="SUPFAM" id="SSF46689">
    <property type="entry name" value="Homeodomain-like"/>
    <property type="match status" value="1"/>
</dbReference>
<dbReference type="PROSITE" id="PS50977">
    <property type="entry name" value="HTH_TETR_2"/>
    <property type="match status" value="1"/>
</dbReference>
<sequence>MYNTKQRIIDASVKLFNENGLDSVRLQQIAEEVGISVGNLAYHFKNKEAIVESVFEQVFEEFDLIFRQYLVSPNMTDFDLQIAEFYAFFTKNHFYLSEFFKSNTSSPPHVQQWQVGVTKMMIQLRSRLQFLSMKGDLQPEIQSDQYEIVAEQIWMSLVFFVPKCTMTGQTMNMTNYKKNVWNILKPLFTSQGQQEFNTTILPQLYW</sequence>
<evidence type="ECO:0000259" key="5">
    <source>
        <dbReference type="PROSITE" id="PS50977"/>
    </source>
</evidence>
<dbReference type="InterPro" id="IPR050109">
    <property type="entry name" value="HTH-type_TetR-like_transc_reg"/>
</dbReference>
<dbReference type="Proteomes" id="UP000000493">
    <property type="component" value="Plasmid pRUNSL01"/>
</dbReference>
<keyword evidence="3" id="KW-0804">Transcription</keyword>
<evidence type="ECO:0000256" key="4">
    <source>
        <dbReference type="PROSITE-ProRule" id="PRU00335"/>
    </source>
</evidence>